<dbReference type="AlphaFoldDB" id="A0A2V1HTR0"/>
<gene>
    <name evidence="2" type="ORF">DDQ50_05915</name>
</gene>
<sequence length="422" mass="42282">MSEDHGDRRIARRVGIVAGVALITGLVLTAAGAASALAPWTIESRSITGLTPAPWVRAVGISGDGSAMYGGQWGGTLYASADDGDSWRALPGAGSENWSAVDSSFDGTAVLALTDSGEVNVSSDSGATWTSQAFPGAPSFGFASVSDDGRTMLAVPSQSGSVPYLSVDAGATWAPIPVPAAYWFAADLSADGSTVVLGAAGGAGLFVSSDGGRTFANSHTSADEIEAVAASRDGATLVASVNGASRFVEISHDAGVTWTSMPLPATGGGWTALDISDDARVIVTANSVPGTYWISLDGGTTFVEQADGLDLALDDIRADAIGRSFISTGYDADAGGWVLQTGTRPASTPPTSAAGVLSVGGDAGAATAVSVTTPLQGTSEAEAVLPIGIVLTVLGAILLVSRRGVAALFPARPRGRRALHRG</sequence>
<dbReference type="OrthoDB" id="9764804at2"/>
<evidence type="ECO:0000313" key="2">
    <source>
        <dbReference type="EMBL" id="PVZ95985.1"/>
    </source>
</evidence>
<evidence type="ECO:0000256" key="1">
    <source>
        <dbReference type="SAM" id="Phobius"/>
    </source>
</evidence>
<keyword evidence="3" id="KW-1185">Reference proteome</keyword>
<dbReference type="SUPFAM" id="SSF110296">
    <property type="entry name" value="Oligoxyloglucan reducing end-specific cellobiohydrolase"/>
    <property type="match status" value="1"/>
</dbReference>
<organism evidence="2 3">
    <name type="scientific">Amnibacterium flavum</name>
    <dbReference type="NCBI Taxonomy" id="2173173"/>
    <lineage>
        <taxon>Bacteria</taxon>
        <taxon>Bacillati</taxon>
        <taxon>Actinomycetota</taxon>
        <taxon>Actinomycetes</taxon>
        <taxon>Micrococcales</taxon>
        <taxon>Microbacteriaceae</taxon>
        <taxon>Amnibacterium</taxon>
    </lineage>
</organism>
<comment type="caution">
    <text evidence="2">The sequence shown here is derived from an EMBL/GenBank/DDBJ whole genome shotgun (WGS) entry which is preliminary data.</text>
</comment>
<dbReference type="EMBL" id="QEOP01000001">
    <property type="protein sequence ID" value="PVZ95985.1"/>
    <property type="molecule type" value="Genomic_DNA"/>
</dbReference>
<proteinExistence type="predicted"/>
<feature type="transmembrane region" description="Helical" evidence="1">
    <location>
        <begin position="383"/>
        <end position="400"/>
    </location>
</feature>
<accession>A0A2V1HTR0</accession>
<dbReference type="CDD" id="cd15482">
    <property type="entry name" value="Sialidase_non-viral"/>
    <property type="match status" value="1"/>
</dbReference>
<keyword evidence="1" id="KW-1133">Transmembrane helix</keyword>
<protein>
    <submittedName>
        <fullName evidence="2">Uncharacterized protein</fullName>
    </submittedName>
</protein>
<dbReference type="RefSeq" id="WP_116755719.1">
    <property type="nucleotide sequence ID" value="NZ_JBHUEX010000001.1"/>
</dbReference>
<name>A0A2V1HTR0_9MICO</name>
<keyword evidence="1" id="KW-0812">Transmembrane</keyword>
<evidence type="ECO:0000313" key="3">
    <source>
        <dbReference type="Proteomes" id="UP000244893"/>
    </source>
</evidence>
<dbReference type="Gene3D" id="2.130.10.10">
    <property type="entry name" value="YVTN repeat-like/Quinoprotein amine dehydrogenase"/>
    <property type="match status" value="2"/>
</dbReference>
<dbReference type="Proteomes" id="UP000244893">
    <property type="component" value="Unassembled WGS sequence"/>
</dbReference>
<keyword evidence="1" id="KW-0472">Membrane</keyword>
<reference evidence="2 3" key="1">
    <citation type="submission" date="2018-05" db="EMBL/GenBank/DDBJ databases">
        <title>Amnibacterium sp. M8JJ-5, whole genome shotgun sequence.</title>
        <authorList>
            <person name="Tuo L."/>
        </authorList>
    </citation>
    <scope>NUCLEOTIDE SEQUENCE [LARGE SCALE GENOMIC DNA]</scope>
    <source>
        <strain evidence="2 3">M8JJ-5</strain>
    </source>
</reference>
<dbReference type="InterPro" id="IPR015943">
    <property type="entry name" value="WD40/YVTN_repeat-like_dom_sf"/>
</dbReference>